<dbReference type="AlphaFoldDB" id="X1E5T1"/>
<dbReference type="CDD" id="cd00207">
    <property type="entry name" value="fer2"/>
    <property type="match status" value="1"/>
</dbReference>
<dbReference type="SUPFAM" id="SSF54292">
    <property type="entry name" value="2Fe-2S ferredoxin-like"/>
    <property type="match status" value="1"/>
</dbReference>
<dbReference type="GO" id="GO:0051536">
    <property type="term" value="F:iron-sulfur cluster binding"/>
    <property type="evidence" value="ECO:0007669"/>
    <property type="project" value="InterPro"/>
</dbReference>
<evidence type="ECO:0000259" key="1">
    <source>
        <dbReference type="PROSITE" id="PS51085"/>
    </source>
</evidence>
<feature type="domain" description="2Fe-2S ferredoxin-type" evidence="1">
    <location>
        <begin position="4"/>
        <end position="80"/>
    </location>
</feature>
<comment type="caution">
    <text evidence="2">The sequence shown here is derived from an EMBL/GenBank/DDBJ whole genome shotgun (WGS) entry which is preliminary data.</text>
</comment>
<accession>X1E5T1</accession>
<dbReference type="InterPro" id="IPR001041">
    <property type="entry name" value="2Fe-2S_ferredoxin-type"/>
</dbReference>
<dbReference type="PROSITE" id="PS51085">
    <property type="entry name" value="2FE2S_FER_2"/>
    <property type="match status" value="1"/>
</dbReference>
<sequence length="143" mass="15344">MSMPKLDIDNKQIEVEDGATVLDAAKKLGIEIPTLCFLEGRPPQTSCMVCLVKVNGREQLVPACATKAEDGMQVESQTDQVLQARRTALELLLAEHVGDCIAPCQAACPAHMNIPLMIRQIAAGDMRGAIQTVTDHIALPAVL</sequence>
<organism evidence="2">
    <name type="scientific">marine sediment metagenome</name>
    <dbReference type="NCBI Taxonomy" id="412755"/>
    <lineage>
        <taxon>unclassified sequences</taxon>
        <taxon>metagenomes</taxon>
        <taxon>ecological metagenomes</taxon>
    </lineage>
</organism>
<dbReference type="Pfam" id="PF14691">
    <property type="entry name" value="Fer4_20"/>
    <property type="match status" value="1"/>
</dbReference>
<dbReference type="SUPFAM" id="SSF46548">
    <property type="entry name" value="alpha-helical ferredoxin"/>
    <property type="match status" value="1"/>
</dbReference>
<evidence type="ECO:0000313" key="2">
    <source>
        <dbReference type="EMBL" id="GAH12534.1"/>
    </source>
</evidence>
<reference evidence="2" key="1">
    <citation type="journal article" date="2014" name="Front. Microbiol.">
        <title>High frequency of phylogenetically diverse reductive dehalogenase-homologous genes in deep subseafloor sedimentary metagenomes.</title>
        <authorList>
            <person name="Kawai M."/>
            <person name="Futagami T."/>
            <person name="Toyoda A."/>
            <person name="Takaki Y."/>
            <person name="Nishi S."/>
            <person name="Hori S."/>
            <person name="Arai W."/>
            <person name="Tsubouchi T."/>
            <person name="Morono Y."/>
            <person name="Uchiyama I."/>
            <person name="Ito T."/>
            <person name="Fujiyama A."/>
            <person name="Inagaki F."/>
            <person name="Takami H."/>
        </authorList>
    </citation>
    <scope>NUCLEOTIDE SEQUENCE</scope>
    <source>
        <strain evidence="2">Expedition CK06-06</strain>
    </source>
</reference>
<proteinExistence type="predicted"/>
<dbReference type="Pfam" id="PF13510">
    <property type="entry name" value="Fer2_4"/>
    <property type="match status" value="1"/>
</dbReference>
<gene>
    <name evidence="2" type="ORF">S01H4_61636</name>
</gene>
<feature type="non-terminal residue" evidence="2">
    <location>
        <position position="143"/>
    </location>
</feature>
<dbReference type="Gene3D" id="3.10.20.740">
    <property type="match status" value="1"/>
</dbReference>
<dbReference type="InterPro" id="IPR028261">
    <property type="entry name" value="DPD_II"/>
</dbReference>
<dbReference type="InterPro" id="IPR036010">
    <property type="entry name" value="2Fe-2S_ferredoxin-like_sf"/>
</dbReference>
<name>X1E5T1_9ZZZZ</name>
<protein>
    <recommendedName>
        <fullName evidence="1">2Fe-2S ferredoxin-type domain-containing protein</fullName>
    </recommendedName>
</protein>
<dbReference type="EMBL" id="BART01036593">
    <property type="protein sequence ID" value="GAH12534.1"/>
    <property type="molecule type" value="Genomic_DNA"/>
</dbReference>